<keyword evidence="1" id="KW-0812">Transmembrane</keyword>
<proteinExistence type="predicted"/>
<dbReference type="OrthoDB" id="114660at2759"/>
<comment type="caution">
    <text evidence="2">The sequence shown here is derived from an EMBL/GenBank/DDBJ whole genome shotgun (WGS) entry which is preliminary data.</text>
</comment>
<evidence type="ECO:0000313" key="3">
    <source>
        <dbReference type="Proteomes" id="UP000252519"/>
    </source>
</evidence>
<keyword evidence="1" id="KW-1133">Transmembrane helix</keyword>
<keyword evidence="3" id="KW-1185">Reference proteome</keyword>
<organism evidence="2 3">
    <name type="scientific">Ancylostoma caninum</name>
    <name type="common">Dog hookworm</name>
    <dbReference type="NCBI Taxonomy" id="29170"/>
    <lineage>
        <taxon>Eukaryota</taxon>
        <taxon>Metazoa</taxon>
        <taxon>Ecdysozoa</taxon>
        <taxon>Nematoda</taxon>
        <taxon>Chromadorea</taxon>
        <taxon>Rhabditida</taxon>
        <taxon>Rhabditina</taxon>
        <taxon>Rhabditomorpha</taxon>
        <taxon>Strongyloidea</taxon>
        <taxon>Ancylostomatidae</taxon>
        <taxon>Ancylostomatinae</taxon>
        <taxon>Ancylostoma</taxon>
    </lineage>
</organism>
<gene>
    <name evidence="2" type="ORF">ANCCAN_28875</name>
</gene>
<reference evidence="2 3" key="1">
    <citation type="submission" date="2014-10" db="EMBL/GenBank/DDBJ databases">
        <title>Draft genome of the hookworm Ancylostoma caninum.</title>
        <authorList>
            <person name="Mitreva M."/>
        </authorList>
    </citation>
    <scope>NUCLEOTIDE SEQUENCE [LARGE SCALE GENOMIC DNA]</scope>
    <source>
        <strain evidence="2 3">Baltimore</strain>
    </source>
</reference>
<dbReference type="AlphaFoldDB" id="A0A368F021"/>
<feature type="transmembrane region" description="Helical" evidence="1">
    <location>
        <begin position="35"/>
        <end position="56"/>
    </location>
</feature>
<feature type="non-terminal residue" evidence="2">
    <location>
        <position position="79"/>
    </location>
</feature>
<dbReference type="Proteomes" id="UP000252519">
    <property type="component" value="Unassembled WGS sequence"/>
</dbReference>
<evidence type="ECO:0000256" key="1">
    <source>
        <dbReference type="SAM" id="Phobius"/>
    </source>
</evidence>
<dbReference type="EMBL" id="JOJR01011987">
    <property type="protein sequence ID" value="RCN25412.1"/>
    <property type="molecule type" value="Genomic_DNA"/>
</dbReference>
<keyword evidence="1" id="KW-0472">Membrane</keyword>
<protein>
    <submittedName>
        <fullName evidence="2">Uncharacterized protein</fullName>
    </submittedName>
</protein>
<dbReference type="STRING" id="29170.A0A368F021"/>
<name>A0A368F021_ANCCA</name>
<sequence>MYRCVASNQFPIYVDGPEQEFEVKVDRELKISGDYGWLLPLIIILIILLLLFIIIYSCHAWKRYKADHYHVAERERNYR</sequence>
<accession>A0A368F021</accession>
<evidence type="ECO:0000313" key="2">
    <source>
        <dbReference type="EMBL" id="RCN25412.1"/>
    </source>
</evidence>